<feature type="domain" description="Metallo-beta-lactamase" evidence="3">
    <location>
        <begin position="7"/>
        <end position="192"/>
    </location>
</feature>
<dbReference type="RefSeq" id="WP_073050750.1">
    <property type="nucleotide sequence ID" value="NZ_FQZL01000039.1"/>
</dbReference>
<dbReference type="STRING" id="1121476.SAMN02745751_03396"/>
<evidence type="ECO:0000259" key="3">
    <source>
        <dbReference type="SMART" id="SM00849"/>
    </source>
</evidence>
<sequence>MKITYFGHSVFLIEEKGFKGIIDPFISGNVHCDARVDDFTDLTHIFITHGHGDHIGDAVELAKKTGALVIANYEIVNYLSTKGLANLHAMHIGGRYSFDFGKVKMTNALHGSGIMDGDTMIYGGNPGGFVIEAGSKKVYHAGDTGLTMDMKLLEDEKIDVAMLPIGGNFTMDAEDAAKAAGFIKAGIVIPMHYDTFDVIKTDPVEFEDMVEGSVVIVMDPHETIELD</sequence>
<evidence type="ECO:0000313" key="4">
    <source>
        <dbReference type="EMBL" id="SHJ79810.1"/>
    </source>
</evidence>
<evidence type="ECO:0000256" key="2">
    <source>
        <dbReference type="HAMAP-Rule" id="MF_00457"/>
    </source>
</evidence>
<dbReference type="PANTHER" id="PTHR43546:SF3">
    <property type="entry name" value="UPF0173 METAL-DEPENDENT HYDROLASE MJ1163"/>
    <property type="match status" value="1"/>
</dbReference>
<dbReference type="InterPro" id="IPR001279">
    <property type="entry name" value="Metallo-B-lactamas"/>
</dbReference>
<protein>
    <recommendedName>
        <fullName evidence="2">UPF0173 metal-dependent hydrolase SAMN02745751_03396</fullName>
    </recommendedName>
</protein>
<dbReference type="GO" id="GO:0016787">
    <property type="term" value="F:hydrolase activity"/>
    <property type="evidence" value="ECO:0007669"/>
    <property type="project" value="UniProtKB-UniRule"/>
</dbReference>
<dbReference type="InterPro" id="IPR022877">
    <property type="entry name" value="UPF0173"/>
</dbReference>
<organism evidence="4 5">
    <name type="scientific">Dethiosulfatibacter aminovorans DSM 17477</name>
    <dbReference type="NCBI Taxonomy" id="1121476"/>
    <lineage>
        <taxon>Bacteria</taxon>
        <taxon>Bacillati</taxon>
        <taxon>Bacillota</taxon>
        <taxon>Tissierellia</taxon>
        <taxon>Dethiosulfatibacter</taxon>
    </lineage>
</organism>
<comment type="similarity">
    <text evidence="2">Belongs to the UPF0173 family.</text>
</comment>
<dbReference type="Proteomes" id="UP000184052">
    <property type="component" value="Unassembled WGS sequence"/>
</dbReference>
<dbReference type="OrthoDB" id="9789133at2"/>
<dbReference type="InterPro" id="IPR050114">
    <property type="entry name" value="UPF0173_UPF0282_UlaG_hydrolase"/>
</dbReference>
<evidence type="ECO:0000313" key="5">
    <source>
        <dbReference type="Proteomes" id="UP000184052"/>
    </source>
</evidence>
<keyword evidence="1 2" id="KW-0378">Hydrolase</keyword>
<dbReference type="InterPro" id="IPR036866">
    <property type="entry name" value="RibonucZ/Hydroxyglut_hydro"/>
</dbReference>
<proteinExistence type="inferred from homology"/>
<accession>A0A1M6M8W6</accession>
<keyword evidence="5" id="KW-1185">Reference proteome</keyword>
<dbReference type="Gene3D" id="3.60.15.10">
    <property type="entry name" value="Ribonuclease Z/Hydroxyacylglutathione hydrolase-like"/>
    <property type="match status" value="1"/>
</dbReference>
<reference evidence="4 5" key="1">
    <citation type="submission" date="2016-11" db="EMBL/GenBank/DDBJ databases">
        <authorList>
            <person name="Jaros S."/>
            <person name="Januszkiewicz K."/>
            <person name="Wedrychowicz H."/>
        </authorList>
    </citation>
    <scope>NUCLEOTIDE SEQUENCE [LARGE SCALE GENOMIC DNA]</scope>
    <source>
        <strain evidence="4 5">DSM 17477</strain>
    </source>
</reference>
<gene>
    <name evidence="4" type="ORF">SAMN02745751_03396</name>
</gene>
<evidence type="ECO:0000256" key="1">
    <source>
        <dbReference type="ARBA" id="ARBA00022801"/>
    </source>
</evidence>
<name>A0A1M6M8W6_9FIRM</name>
<dbReference type="HAMAP" id="MF_00457">
    <property type="entry name" value="UPF0173"/>
    <property type="match status" value="1"/>
</dbReference>
<dbReference type="PANTHER" id="PTHR43546">
    <property type="entry name" value="UPF0173 METAL-DEPENDENT HYDROLASE MJ1163-RELATED"/>
    <property type="match status" value="1"/>
</dbReference>
<dbReference type="AlphaFoldDB" id="A0A1M6M8W6"/>
<dbReference type="Pfam" id="PF12706">
    <property type="entry name" value="Lactamase_B_2"/>
    <property type="match status" value="1"/>
</dbReference>
<dbReference type="NCBIfam" id="NF001911">
    <property type="entry name" value="PRK00685.1"/>
    <property type="match status" value="1"/>
</dbReference>
<dbReference type="SUPFAM" id="SSF56281">
    <property type="entry name" value="Metallo-hydrolase/oxidoreductase"/>
    <property type="match status" value="1"/>
</dbReference>
<dbReference type="SMART" id="SM00849">
    <property type="entry name" value="Lactamase_B"/>
    <property type="match status" value="1"/>
</dbReference>
<dbReference type="EMBL" id="FQZL01000039">
    <property type="protein sequence ID" value="SHJ79810.1"/>
    <property type="molecule type" value="Genomic_DNA"/>
</dbReference>